<reference evidence="2" key="1">
    <citation type="submission" date="2023-06" db="EMBL/GenBank/DDBJ databases">
        <authorList>
            <person name="Delattre M."/>
        </authorList>
    </citation>
    <scope>NUCLEOTIDE SEQUENCE</scope>
    <source>
        <strain evidence="2">AF72</strain>
    </source>
</reference>
<proteinExistence type="predicted"/>
<evidence type="ECO:0000313" key="2">
    <source>
        <dbReference type="EMBL" id="CAJ0578001.1"/>
    </source>
</evidence>
<organism evidence="2 3">
    <name type="scientific">Mesorhabditis spiculigera</name>
    <dbReference type="NCBI Taxonomy" id="96644"/>
    <lineage>
        <taxon>Eukaryota</taxon>
        <taxon>Metazoa</taxon>
        <taxon>Ecdysozoa</taxon>
        <taxon>Nematoda</taxon>
        <taxon>Chromadorea</taxon>
        <taxon>Rhabditida</taxon>
        <taxon>Rhabditina</taxon>
        <taxon>Rhabditomorpha</taxon>
        <taxon>Rhabditoidea</taxon>
        <taxon>Rhabditidae</taxon>
        <taxon>Mesorhabditinae</taxon>
        <taxon>Mesorhabditis</taxon>
    </lineage>
</organism>
<gene>
    <name evidence="2" type="ORF">MSPICULIGERA_LOCUS16265</name>
</gene>
<protein>
    <submittedName>
        <fullName evidence="2">Uncharacterized protein</fullName>
    </submittedName>
</protein>
<accession>A0AA36CZM7</accession>
<feature type="compositionally biased region" description="Acidic residues" evidence="1">
    <location>
        <begin position="148"/>
        <end position="163"/>
    </location>
</feature>
<sequence length="453" mass="51245">MTLNLINFVKKPWRLGREENAQKHLPIGILQIANSLPLQRRVFYEFDSDEMGPPFLQRNHRQCVKNLESCRQQMAAFRDGRLAALYPAVEMEEEEPEVENTIADDSDEDDDMRAIKEMQQQFEEHDLANTSRFYRDAPEGEVYKPDESDGSESDESSGDESESEAGPVDIDLSRNVLQEFFRCLNAKSPLLCYYTLWYAEAFLQRCPRDCEKMIQKLEQISESTKVQRSLEKPPREGISGRIENVENLSNVARRVLHRWHVVMRDRDAESDAESGLEEGPADAWNDYFPKTARNTPTATPSSATRSTLLRSSSRNSEKKKRSATPEQPKDVEATPIANSRTRRGSSVVQTPNFTPIQKSTPANPTPATLNKMTSTPRQAAKATPITQPSSNRKSPRHEILTTEKVPTKAVVDLKSPGSARRVLAPRNTLTETPIGRKRHSSSGLEMDIKRKSC</sequence>
<evidence type="ECO:0000313" key="3">
    <source>
        <dbReference type="Proteomes" id="UP001177023"/>
    </source>
</evidence>
<evidence type="ECO:0000256" key="1">
    <source>
        <dbReference type="SAM" id="MobiDB-lite"/>
    </source>
</evidence>
<dbReference type="AlphaFoldDB" id="A0AA36CZM7"/>
<comment type="caution">
    <text evidence="2">The sequence shown here is derived from an EMBL/GenBank/DDBJ whole genome shotgun (WGS) entry which is preliminary data.</text>
</comment>
<feature type="compositionally biased region" description="Acidic residues" evidence="1">
    <location>
        <begin position="270"/>
        <end position="280"/>
    </location>
</feature>
<name>A0AA36CZM7_9BILA</name>
<feature type="non-terminal residue" evidence="2">
    <location>
        <position position="453"/>
    </location>
</feature>
<feature type="compositionally biased region" description="Basic and acidic residues" evidence="1">
    <location>
        <begin position="126"/>
        <end position="147"/>
    </location>
</feature>
<feature type="compositionally biased region" description="Low complexity" evidence="1">
    <location>
        <begin position="291"/>
        <end position="314"/>
    </location>
</feature>
<dbReference type="Proteomes" id="UP001177023">
    <property type="component" value="Unassembled WGS sequence"/>
</dbReference>
<feature type="region of interest" description="Disordered" evidence="1">
    <location>
        <begin position="414"/>
        <end position="453"/>
    </location>
</feature>
<feature type="compositionally biased region" description="Polar residues" evidence="1">
    <location>
        <begin position="336"/>
        <end position="377"/>
    </location>
</feature>
<feature type="region of interest" description="Disordered" evidence="1">
    <location>
        <begin position="126"/>
        <end position="169"/>
    </location>
</feature>
<feature type="region of interest" description="Disordered" evidence="1">
    <location>
        <begin position="266"/>
        <end position="398"/>
    </location>
</feature>
<keyword evidence="3" id="KW-1185">Reference proteome</keyword>
<dbReference type="EMBL" id="CATQJA010002652">
    <property type="protein sequence ID" value="CAJ0578001.1"/>
    <property type="molecule type" value="Genomic_DNA"/>
</dbReference>